<sequence>MSMIIDSLRGVAGLFKYALRTFSLTLFAIECLYGPLLTAIVLWIVIAEDSLLRLILALSINVILVMLLGLFVSFQFTMSKTVSRFLERTAIGRRIFDALFDLVLGISDESPEGRFSAPQSMHGMSLSELEDKLNAAGDVLLSQKVVAATLPRLALWFAGKIQRTLVWATIRVIIRSCSSEGSNSSIDLLMLRQNLADVIDAKIADYLKLHATRLMISLFISVSLLAILLAYGIRQIPF</sequence>
<dbReference type="RefSeq" id="WP_145311106.1">
    <property type="nucleotide sequence ID" value="NZ_CP037452.1"/>
</dbReference>
<keyword evidence="3" id="KW-1185">Reference proteome</keyword>
<feature type="transmembrane region" description="Helical" evidence="1">
    <location>
        <begin position="52"/>
        <end position="74"/>
    </location>
</feature>
<organism evidence="2 3">
    <name type="scientific">Gimesia fumaroli</name>
    <dbReference type="NCBI Taxonomy" id="2527976"/>
    <lineage>
        <taxon>Bacteria</taxon>
        <taxon>Pseudomonadati</taxon>
        <taxon>Planctomycetota</taxon>
        <taxon>Planctomycetia</taxon>
        <taxon>Planctomycetales</taxon>
        <taxon>Planctomycetaceae</taxon>
        <taxon>Gimesia</taxon>
    </lineage>
</organism>
<evidence type="ECO:0000313" key="3">
    <source>
        <dbReference type="Proteomes" id="UP000318313"/>
    </source>
</evidence>
<reference evidence="2 3" key="1">
    <citation type="submission" date="2019-03" db="EMBL/GenBank/DDBJ databases">
        <title>Deep-cultivation of Planctomycetes and their phenomic and genomic characterization uncovers novel biology.</title>
        <authorList>
            <person name="Wiegand S."/>
            <person name="Jogler M."/>
            <person name="Boedeker C."/>
            <person name="Pinto D."/>
            <person name="Vollmers J."/>
            <person name="Rivas-Marin E."/>
            <person name="Kohn T."/>
            <person name="Peeters S.H."/>
            <person name="Heuer A."/>
            <person name="Rast P."/>
            <person name="Oberbeckmann S."/>
            <person name="Bunk B."/>
            <person name="Jeske O."/>
            <person name="Meyerdierks A."/>
            <person name="Storesund J.E."/>
            <person name="Kallscheuer N."/>
            <person name="Luecker S."/>
            <person name="Lage O.M."/>
            <person name="Pohl T."/>
            <person name="Merkel B.J."/>
            <person name="Hornburger P."/>
            <person name="Mueller R.-W."/>
            <person name="Bruemmer F."/>
            <person name="Labrenz M."/>
            <person name="Spormann A.M."/>
            <person name="Op den Camp H."/>
            <person name="Overmann J."/>
            <person name="Amann R."/>
            <person name="Jetten M.S.M."/>
            <person name="Mascher T."/>
            <person name="Medema M.H."/>
            <person name="Devos D.P."/>
            <person name="Kaster A.-K."/>
            <person name="Ovreas L."/>
            <person name="Rohde M."/>
            <person name="Galperin M.Y."/>
            <person name="Jogler C."/>
        </authorList>
    </citation>
    <scope>NUCLEOTIDE SEQUENCE [LARGE SCALE GENOMIC DNA]</scope>
    <source>
        <strain evidence="2 3">Enr17</strain>
    </source>
</reference>
<feature type="transmembrane region" description="Helical" evidence="1">
    <location>
        <begin position="214"/>
        <end position="233"/>
    </location>
</feature>
<protein>
    <submittedName>
        <fullName evidence="2">Uncharacterized protein</fullName>
    </submittedName>
</protein>
<keyword evidence="1" id="KW-1133">Transmembrane helix</keyword>
<evidence type="ECO:0000313" key="2">
    <source>
        <dbReference type="EMBL" id="QDV51718.1"/>
    </source>
</evidence>
<dbReference type="EMBL" id="CP037452">
    <property type="protein sequence ID" value="QDV51718.1"/>
    <property type="molecule type" value="Genomic_DNA"/>
</dbReference>
<dbReference type="AlphaFoldDB" id="A0A518IF85"/>
<dbReference type="Proteomes" id="UP000318313">
    <property type="component" value="Chromosome"/>
</dbReference>
<accession>A0A518IF85</accession>
<gene>
    <name evidence="2" type="ORF">Enr17x_37760</name>
</gene>
<name>A0A518IF85_9PLAN</name>
<feature type="transmembrane region" description="Helical" evidence="1">
    <location>
        <begin position="21"/>
        <end position="46"/>
    </location>
</feature>
<dbReference type="KEGG" id="gfm:Enr17x_37760"/>
<proteinExistence type="predicted"/>
<keyword evidence="1" id="KW-0812">Transmembrane</keyword>
<keyword evidence="1" id="KW-0472">Membrane</keyword>
<evidence type="ECO:0000256" key="1">
    <source>
        <dbReference type="SAM" id="Phobius"/>
    </source>
</evidence>
<dbReference type="OrthoDB" id="285088at2"/>